<sequence length="299" mass="33236">MKRSGVISEPGNQNLSVYKDRIAEMKSLAAAYAQDLPINARQPSRHASNDHRAVILTGSTGALGSNVLHLLMNDPRVHQIWCFNRPNKIHSSERQRQIMRANGLTADFPQTVSFLETDLSQPYFGLSRATYTELLKNCTHIIHNAWEVHFLRPLSYYESHIYGVRRLIDFCSASTMGTSLFFASSVGSLLSWNQRDKGDCPEEIVHDWNVAGLSGYAEAKFVSEQMLAEAAVVSNINIGICRIGQAGGPTRPQGRWNVKEWFPSILTSSAHLGAIPKTLGSLDMVDWLPVDTLAQIVIE</sequence>
<gene>
    <name evidence="4" type="ORF">OHK93_005941</name>
</gene>
<accession>A0AA43QHJ8</accession>
<dbReference type="InterPro" id="IPR051414">
    <property type="entry name" value="Adenylate-forming_Reductase"/>
</dbReference>
<evidence type="ECO:0000256" key="1">
    <source>
        <dbReference type="ARBA" id="ARBA00022450"/>
    </source>
</evidence>
<keyword evidence="2" id="KW-0597">Phosphoprotein</keyword>
<feature type="domain" description="Thioester reductase (TE)" evidence="3">
    <location>
        <begin position="56"/>
        <end position="296"/>
    </location>
</feature>
<dbReference type="Proteomes" id="UP001161017">
    <property type="component" value="Unassembled WGS sequence"/>
</dbReference>
<dbReference type="InterPro" id="IPR013120">
    <property type="entry name" value="FAR_NAD-bd"/>
</dbReference>
<reference evidence="4" key="1">
    <citation type="journal article" date="2023" name="Genome Biol. Evol.">
        <title>First Whole Genome Sequence and Flow Cytometry Genome Size Data for the Lichen-Forming Fungus Ramalina farinacea (Ascomycota).</title>
        <authorList>
            <person name="Llewellyn T."/>
            <person name="Mian S."/>
            <person name="Hill R."/>
            <person name="Leitch I.J."/>
            <person name="Gaya E."/>
        </authorList>
    </citation>
    <scope>NUCLEOTIDE SEQUENCE</scope>
    <source>
        <strain evidence="4">LIQ254RAFAR</strain>
    </source>
</reference>
<protein>
    <recommendedName>
        <fullName evidence="3">Thioester reductase (TE) domain-containing protein</fullName>
    </recommendedName>
</protein>
<name>A0AA43QHJ8_9LECA</name>
<dbReference type="SUPFAM" id="SSF51735">
    <property type="entry name" value="NAD(P)-binding Rossmann-fold domains"/>
    <property type="match status" value="1"/>
</dbReference>
<organism evidence="4 5">
    <name type="scientific">Ramalina farinacea</name>
    <dbReference type="NCBI Taxonomy" id="258253"/>
    <lineage>
        <taxon>Eukaryota</taxon>
        <taxon>Fungi</taxon>
        <taxon>Dikarya</taxon>
        <taxon>Ascomycota</taxon>
        <taxon>Pezizomycotina</taxon>
        <taxon>Lecanoromycetes</taxon>
        <taxon>OSLEUM clade</taxon>
        <taxon>Lecanoromycetidae</taxon>
        <taxon>Lecanorales</taxon>
        <taxon>Lecanorineae</taxon>
        <taxon>Ramalinaceae</taxon>
        <taxon>Ramalina</taxon>
    </lineage>
</organism>
<dbReference type="InterPro" id="IPR036291">
    <property type="entry name" value="NAD(P)-bd_dom_sf"/>
</dbReference>
<dbReference type="EMBL" id="JAPUFD010000004">
    <property type="protein sequence ID" value="MDI1486681.1"/>
    <property type="molecule type" value="Genomic_DNA"/>
</dbReference>
<keyword evidence="1" id="KW-0596">Phosphopantetheine</keyword>
<proteinExistence type="predicted"/>
<keyword evidence="5" id="KW-1185">Reference proteome</keyword>
<evidence type="ECO:0000313" key="4">
    <source>
        <dbReference type="EMBL" id="MDI1486681.1"/>
    </source>
</evidence>
<dbReference type="PANTHER" id="PTHR43439:SF2">
    <property type="entry name" value="ENZYME, PUTATIVE (JCVI)-RELATED"/>
    <property type="match status" value="1"/>
</dbReference>
<dbReference type="Pfam" id="PF07993">
    <property type="entry name" value="NAD_binding_4"/>
    <property type="match status" value="1"/>
</dbReference>
<dbReference type="PANTHER" id="PTHR43439">
    <property type="entry name" value="PHENYLACETATE-COENZYME A LIGASE"/>
    <property type="match status" value="1"/>
</dbReference>
<comment type="caution">
    <text evidence="4">The sequence shown here is derived from an EMBL/GenBank/DDBJ whole genome shotgun (WGS) entry which is preliminary data.</text>
</comment>
<dbReference type="Gene3D" id="3.40.50.720">
    <property type="entry name" value="NAD(P)-binding Rossmann-like Domain"/>
    <property type="match status" value="1"/>
</dbReference>
<dbReference type="AlphaFoldDB" id="A0AA43QHJ8"/>
<evidence type="ECO:0000256" key="2">
    <source>
        <dbReference type="ARBA" id="ARBA00022553"/>
    </source>
</evidence>
<evidence type="ECO:0000259" key="3">
    <source>
        <dbReference type="Pfam" id="PF07993"/>
    </source>
</evidence>
<evidence type="ECO:0000313" key="5">
    <source>
        <dbReference type="Proteomes" id="UP001161017"/>
    </source>
</evidence>